<dbReference type="InterPro" id="IPR043128">
    <property type="entry name" value="Rev_trsase/Diguanyl_cyclase"/>
</dbReference>
<dbReference type="Gene3D" id="3.20.20.450">
    <property type="entry name" value="EAL domain"/>
    <property type="match status" value="1"/>
</dbReference>
<evidence type="ECO:0000256" key="1">
    <source>
        <dbReference type="ARBA" id="ARBA00015125"/>
    </source>
</evidence>
<dbReference type="InterPro" id="IPR000014">
    <property type="entry name" value="PAS"/>
</dbReference>
<evidence type="ECO:0000313" key="9">
    <source>
        <dbReference type="Proteomes" id="UP000013047"/>
    </source>
</evidence>
<feature type="domain" description="PAS" evidence="4">
    <location>
        <begin position="179"/>
        <end position="224"/>
    </location>
</feature>
<dbReference type="SUPFAM" id="SSF46458">
    <property type="entry name" value="Globin-like"/>
    <property type="match status" value="1"/>
</dbReference>
<dbReference type="RefSeq" id="WP_004382816.1">
    <property type="nucleotide sequence ID" value="NZ_AMXF01000318.1"/>
</dbReference>
<feature type="domain" description="EAL" evidence="6">
    <location>
        <begin position="470"/>
        <end position="724"/>
    </location>
</feature>
<dbReference type="GO" id="GO:0071732">
    <property type="term" value="P:cellular response to nitric oxide"/>
    <property type="evidence" value="ECO:0007669"/>
    <property type="project" value="UniProtKB-ARBA"/>
</dbReference>
<dbReference type="CDD" id="cd01948">
    <property type="entry name" value="EAL"/>
    <property type="match status" value="1"/>
</dbReference>
<protein>
    <recommendedName>
        <fullName evidence="1">Diguanylate cyclase DosC</fullName>
    </recommendedName>
    <alternativeName>
        <fullName evidence="2">Direct oxygen-sensing cyclase</fullName>
    </alternativeName>
</protein>
<reference evidence="8 9" key="1">
    <citation type="submission" date="2012-09" db="EMBL/GenBank/DDBJ databases">
        <title>Draft Genome Sequences of 6 Strains from Genus Thauera.</title>
        <authorList>
            <person name="Liu B."/>
            <person name="Shapleigh J.P."/>
            <person name="Frostegard A.H."/>
        </authorList>
    </citation>
    <scope>NUCLEOTIDE SEQUENCE [LARGE SCALE GENOMIC DNA]</scope>
    <source>
        <strain evidence="8 9">B4P</strain>
    </source>
</reference>
<evidence type="ECO:0000259" key="4">
    <source>
        <dbReference type="PROSITE" id="PS50112"/>
    </source>
</evidence>
<dbReference type="InterPro" id="IPR035919">
    <property type="entry name" value="EAL_sf"/>
</dbReference>
<dbReference type="Proteomes" id="UP000013047">
    <property type="component" value="Unassembled WGS sequence"/>
</dbReference>
<feature type="domain" description="PAC" evidence="5">
    <location>
        <begin position="246"/>
        <end position="298"/>
    </location>
</feature>
<comment type="caution">
    <text evidence="8">The sequence shown here is derived from an EMBL/GenBank/DDBJ whole genome shotgun (WGS) entry which is preliminary data.</text>
</comment>
<dbReference type="InterPro" id="IPR012292">
    <property type="entry name" value="Globin/Proto"/>
</dbReference>
<proteinExistence type="predicted"/>
<evidence type="ECO:0000259" key="7">
    <source>
        <dbReference type="PROSITE" id="PS50887"/>
    </source>
</evidence>
<dbReference type="InterPro" id="IPR052155">
    <property type="entry name" value="Biofilm_reg_signaling"/>
</dbReference>
<dbReference type="InterPro" id="IPR009050">
    <property type="entry name" value="Globin-like_sf"/>
</dbReference>
<dbReference type="InterPro" id="IPR044398">
    <property type="entry name" value="Globin-sensor_dom"/>
</dbReference>
<dbReference type="Gene3D" id="3.30.450.20">
    <property type="entry name" value="PAS domain"/>
    <property type="match status" value="1"/>
</dbReference>
<evidence type="ECO:0000313" key="8">
    <source>
        <dbReference type="EMBL" id="ENO94946.1"/>
    </source>
</evidence>
<evidence type="ECO:0000259" key="6">
    <source>
        <dbReference type="PROSITE" id="PS50883"/>
    </source>
</evidence>
<dbReference type="NCBIfam" id="TIGR00229">
    <property type="entry name" value="sensory_box"/>
    <property type="match status" value="1"/>
</dbReference>
<dbReference type="SUPFAM" id="SSF55785">
    <property type="entry name" value="PYP-like sensor domain (PAS domain)"/>
    <property type="match status" value="1"/>
</dbReference>
<organism evidence="8 9">
    <name type="scientific">Thauera phenylacetica B4P</name>
    <dbReference type="NCBI Taxonomy" id="1234382"/>
    <lineage>
        <taxon>Bacteria</taxon>
        <taxon>Pseudomonadati</taxon>
        <taxon>Pseudomonadota</taxon>
        <taxon>Betaproteobacteria</taxon>
        <taxon>Rhodocyclales</taxon>
        <taxon>Zoogloeaceae</taxon>
        <taxon>Thauera</taxon>
    </lineage>
</organism>
<dbReference type="PROSITE" id="PS50112">
    <property type="entry name" value="PAS"/>
    <property type="match status" value="1"/>
</dbReference>
<dbReference type="InterPro" id="IPR029787">
    <property type="entry name" value="Nucleotide_cyclase"/>
</dbReference>
<name>N6YKT8_9RHOO</name>
<dbReference type="InterPro" id="IPR001610">
    <property type="entry name" value="PAC"/>
</dbReference>
<dbReference type="SMART" id="SM00086">
    <property type="entry name" value="PAC"/>
    <property type="match status" value="1"/>
</dbReference>
<dbReference type="Pfam" id="PF00563">
    <property type="entry name" value="EAL"/>
    <property type="match status" value="1"/>
</dbReference>
<dbReference type="AlphaFoldDB" id="N6YKT8"/>
<dbReference type="PANTHER" id="PTHR44757">
    <property type="entry name" value="DIGUANYLATE CYCLASE DGCP"/>
    <property type="match status" value="1"/>
</dbReference>
<dbReference type="Pfam" id="PF11563">
    <property type="entry name" value="Protoglobin"/>
    <property type="match status" value="1"/>
</dbReference>
<evidence type="ECO:0000256" key="2">
    <source>
        <dbReference type="ARBA" id="ARBA00029839"/>
    </source>
</evidence>
<dbReference type="PROSITE" id="PS50883">
    <property type="entry name" value="EAL"/>
    <property type="match status" value="1"/>
</dbReference>
<dbReference type="SMART" id="SM00052">
    <property type="entry name" value="EAL"/>
    <property type="match status" value="1"/>
</dbReference>
<dbReference type="Pfam" id="PF00990">
    <property type="entry name" value="GGDEF"/>
    <property type="match status" value="1"/>
</dbReference>
<dbReference type="CDD" id="cd00130">
    <property type="entry name" value="PAS"/>
    <property type="match status" value="1"/>
</dbReference>
<dbReference type="SUPFAM" id="SSF55073">
    <property type="entry name" value="Nucleotide cyclase"/>
    <property type="match status" value="1"/>
</dbReference>
<evidence type="ECO:0000256" key="3">
    <source>
        <dbReference type="ARBA" id="ARBA00051114"/>
    </source>
</evidence>
<evidence type="ECO:0000259" key="5">
    <source>
        <dbReference type="PROSITE" id="PS50113"/>
    </source>
</evidence>
<dbReference type="PROSITE" id="PS50887">
    <property type="entry name" value="GGDEF"/>
    <property type="match status" value="1"/>
</dbReference>
<dbReference type="PROSITE" id="PS50113">
    <property type="entry name" value="PAC"/>
    <property type="match status" value="1"/>
</dbReference>
<dbReference type="PANTHER" id="PTHR44757:SF2">
    <property type="entry name" value="BIOFILM ARCHITECTURE MAINTENANCE PROTEIN MBAA"/>
    <property type="match status" value="1"/>
</dbReference>
<accession>N6YKT8</accession>
<feature type="domain" description="GGDEF" evidence="7">
    <location>
        <begin position="328"/>
        <end position="461"/>
    </location>
</feature>
<keyword evidence="9" id="KW-1185">Reference proteome</keyword>
<dbReference type="SMART" id="SM00267">
    <property type="entry name" value="GGDEF"/>
    <property type="match status" value="1"/>
</dbReference>
<dbReference type="Gene3D" id="1.10.490.10">
    <property type="entry name" value="Globins"/>
    <property type="match status" value="1"/>
</dbReference>
<dbReference type="InterPro" id="IPR000700">
    <property type="entry name" value="PAS-assoc_C"/>
</dbReference>
<dbReference type="InterPro" id="IPR001633">
    <property type="entry name" value="EAL_dom"/>
</dbReference>
<dbReference type="GO" id="GO:0019825">
    <property type="term" value="F:oxygen binding"/>
    <property type="evidence" value="ECO:0007669"/>
    <property type="project" value="InterPro"/>
</dbReference>
<dbReference type="NCBIfam" id="TIGR00254">
    <property type="entry name" value="GGDEF"/>
    <property type="match status" value="1"/>
</dbReference>
<dbReference type="GO" id="GO:0071111">
    <property type="term" value="F:cyclic-guanylate-specific phosphodiesterase activity"/>
    <property type="evidence" value="ECO:0007669"/>
    <property type="project" value="UniProtKB-EC"/>
</dbReference>
<dbReference type="EMBL" id="AMXF01000318">
    <property type="protein sequence ID" value="ENO94946.1"/>
    <property type="molecule type" value="Genomic_DNA"/>
</dbReference>
<dbReference type="Gene3D" id="3.30.70.270">
    <property type="match status" value="1"/>
</dbReference>
<dbReference type="GO" id="GO:0020037">
    <property type="term" value="F:heme binding"/>
    <property type="evidence" value="ECO:0007669"/>
    <property type="project" value="InterPro"/>
</dbReference>
<dbReference type="CDD" id="cd01949">
    <property type="entry name" value="GGDEF"/>
    <property type="match status" value="1"/>
</dbReference>
<dbReference type="FunFam" id="3.20.20.450:FF:000001">
    <property type="entry name" value="Cyclic di-GMP phosphodiesterase yahA"/>
    <property type="match status" value="1"/>
</dbReference>
<gene>
    <name evidence="8" type="ORF">C667_21519</name>
</gene>
<dbReference type="InterPro" id="IPR000160">
    <property type="entry name" value="GGDEF_dom"/>
</dbReference>
<dbReference type="FunFam" id="3.30.70.270:FF:000001">
    <property type="entry name" value="Diguanylate cyclase domain protein"/>
    <property type="match status" value="1"/>
</dbReference>
<dbReference type="InterPro" id="IPR035965">
    <property type="entry name" value="PAS-like_dom_sf"/>
</dbReference>
<dbReference type="SUPFAM" id="SSF141868">
    <property type="entry name" value="EAL domain-like"/>
    <property type="match status" value="1"/>
</dbReference>
<dbReference type="GO" id="GO:0006355">
    <property type="term" value="P:regulation of DNA-templated transcription"/>
    <property type="evidence" value="ECO:0007669"/>
    <property type="project" value="InterPro"/>
</dbReference>
<sequence>MQGEGGNSAREMRIDGDEIALRRRFLALGDTDVELLRRLHEVLPADGHGFTGAFYDMLRTYPPLAGLLRDDATVTRLRAAHERYFRELTAGRYDAAYVARRLEVGLTHARIGLEPKWYIGAFRAYLSAMMHTVWDRFDGRREDVLPTLDALLKIALFDLGLTLDTYFHADKRRIALRDRAIESSVNGIFIADAQQADYPLIYVNPAFERALGARTGAVLGQPCICRNHGDDGYAEIRHAIASGSEGTTVLELHREDAERRWVELFLAPVRNEADAITHYVGVLNDVTRRKDAEERLNHLASHDPLTGLPNRMLFHDRLRHAIARRNHGALAVLFLDLDRFKLVNDGYGHDVGDALLREVAARLSSCLRAEDTVARLGGDEFVVLIEDLPGAEFAATVAGKIAARLAEPVVIGGRTLPVSSSVGIALHPRDGSDPQTLLKNADTAMYRAKEAGRGGFCFYAGEMNAQAHRRLDLENGLRRALAEGQLEVHYQPQVSLADGRVSGVEALVRWRHPRDGMIGPAEFIPIAEETGLIVPLGEHVLRTACKQLADWDRRGLVVPRLAVNLSARQFRQPDLADRVCRILDEIGLSSSRLELEITESTVMRDADDSVETLRRLRARGISVAIDDFGTGYSSLSQLKRLPIDTLKIDRSFIEGIPGSAEDVAIVGAIAAMARSLGLKLVAEGVEHPAQRDFLRTVECEEAQGWLFGRPLPADVFVCNHASGRAVSPADGGAVASCA</sequence>
<dbReference type="Pfam" id="PF13426">
    <property type="entry name" value="PAS_9"/>
    <property type="match status" value="1"/>
</dbReference>
<comment type="catalytic activity">
    <reaction evidence="3">
        <text>3',3'-c-di-GMP + H2O = 5'-phosphoguanylyl(3'-&gt;5')guanosine + H(+)</text>
        <dbReference type="Rhea" id="RHEA:24902"/>
        <dbReference type="ChEBI" id="CHEBI:15377"/>
        <dbReference type="ChEBI" id="CHEBI:15378"/>
        <dbReference type="ChEBI" id="CHEBI:58754"/>
        <dbReference type="ChEBI" id="CHEBI:58805"/>
        <dbReference type="EC" id="3.1.4.52"/>
    </reaction>
    <physiologicalReaction direction="left-to-right" evidence="3">
        <dbReference type="Rhea" id="RHEA:24903"/>
    </physiologicalReaction>
</comment>